<organism evidence="4 5">
    <name type="scientific">Crassostrea virginica</name>
    <name type="common">Eastern oyster</name>
    <dbReference type="NCBI Taxonomy" id="6565"/>
    <lineage>
        <taxon>Eukaryota</taxon>
        <taxon>Metazoa</taxon>
        <taxon>Spiralia</taxon>
        <taxon>Lophotrochozoa</taxon>
        <taxon>Mollusca</taxon>
        <taxon>Bivalvia</taxon>
        <taxon>Autobranchia</taxon>
        <taxon>Pteriomorphia</taxon>
        <taxon>Ostreida</taxon>
        <taxon>Ostreoidea</taxon>
        <taxon>Ostreidae</taxon>
        <taxon>Crassostrea</taxon>
    </lineage>
</organism>
<comment type="similarity">
    <text evidence="1">Belongs to the Arpin family.</text>
</comment>
<dbReference type="Pfam" id="PF10574">
    <property type="entry name" value="UPF0552"/>
    <property type="match status" value="1"/>
</dbReference>
<gene>
    <name evidence="5" type="primary">LOC111130837</name>
</gene>
<sequence length="227" mass="25595">MSRIYDNKPLHNLPVINVETQNKWEPDKFTRGDGIILEGNIKGRSRFSVTDKSHSKNRYYVLHVDVHRAHKRKFESNGQEIEPNFSETHKVRTGYLNSSYKVEPKGQTDKLSKDQVKDILCHSELSNITSPRLPKECSDCVSLWLQENEMEQMELEQGEAVRVKTSGNGPFISSITKMDADAKTKGNYAGGENVGGSWTDKIMGMKSSQPADSGSQAEGVEEDEWDD</sequence>
<dbReference type="InterPro" id="IPR018889">
    <property type="entry name" value="Arpin"/>
</dbReference>
<dbReference type="RefSeq" id="XP_022333788.1">
    <property type="nucleotide sequence ID" value="XM_022478080.1"/>
</dbReference>
<dbReference type="GeneID" id="111130837"/>
<dbReference type="Proteomes" id="UP000694844">
    <property type="component" value="Chromosome 4"/>
</dbReference>
<evidence type="ECO:0000256" key="2">
    <source>
        <dbReference type="ARBA" id="ARBA00019314"/>
    </source>
</evidence>
<dbReference type="PANTHER" id="PTHR31199">
    <property type="entry name" value="ARPIN"/>
    <property type="match status" value="1"/>
</dbReference>
<dbReference type="AlphaFoldDB" id="A0A8B8E1W3"/>
<feature type="region of interest" description="Disordered" evidence="3">
    <location>
        <begin position="187"/>
        <end position="227"/>
    </location>
</feature>
<evidence type="ECO:0000256" key="1">
    <source>
        <dbReference type="ARBA" id="ARBA00008453"/>
    </source>
</evidence>
<evidence type="ECO:0000313" key="4">
    <source>
        <dbReference type="Proteomes" id="UP000694844"/>
    </source>
</evidence>
<name>A0A8B8E1W3_CRAVI</name>
<feature type="compositionally biased region" description="Polar residues" evidence="3">
    <location>
        <begin position="206"/>
        <end position="216"/>
    </location>
</feature>
<dbReference type="GO" id="GO:0051126">
    <property type="term" value="P:negative regulation of actin nucleation"/>
    <property type="evidence" value="ECO:0007669"/>
    <property type="project" value="InterPro"/>
</dbReference>
<evidence type="ECO:0000256" key="3">
    <source>
        <dbReference type="SAM" id="MobiDB-lite"/>
    </source>
</evidence>
<keyword evidence="4" id="KW-1185">Reference proteome</keyword>
<dbReference type="PANTHER" id="PTHR31199:SF1">
    <property type="entry name" value="ARPIN"/>
    <property type="match status" value="1"/>
</dbReference>
<reference evidence="5" key="1">
    <citation type="submission" date="2025-08" db="UniProtKB">
        <authorList>
            <consortium name="RefSeq"/>
        </authorList>
    </citation>
    <scope>IDENTIFICATION</scope>
    <source>
        <tissue evidence="5">Whole sample</tissue>
    </source>
</reference>
<proteinExistence type="inferred from homology"/>
<evidence type="ECO:0000313" key="5">
    <source>
        <dbReference type="RefSeq" id="XP_022333788.1"/>
    </source>
</evidence>
<dbReference type="KEGG" id="cvn:111130837"/>
<protein>
    <recommendedName>
        <fullName evidence="2">Arpin</fullName>
    </recommendedName>
</protein>
<dbReference type="OrthoDB" id="5953051at2759"/>
<accession>A0A8B8E1W3</accession>